<dbReference type="PANTHER" id="PTHR33077">
    <property type="entry name" value="PROTEIN TIFY 4A-RELATED-RELATED"/>
    <property type="match status" value="1"/>
</dbReference>
<dbReference type="PROSITE" id="PS51320">
    <property type="entry name" value="TIFY"/>
    <property type="match status" value="1"/>
</dbReference>
<proteinExistence type="inferred from homology"/>
<dbReference type="SMART" id="SM00979">
    <property type="entry name" value="TIFY"/>
    <property type="match status" value="1"/>
</dbReference>
<dbReference type="PANTHER" id="PTHR33077:SF52">
    <property type="entry name" value="PROTEIN TIFY 11D"/>
    <property type="match status" value="1"/>
</dbReference>
<name>A0ABP0YZC7_9ROSI</name>
<evidence type="ECO:0000259" key="4">
    <source>
        <dbReference type="PROSITE" id="PS51320"/>
    </source>
</evidence>
<feature type="region of interest" description="Disordered" evidence="3">
    <location>
        <begin position="1"/>
        <end position="23"/>
    </location>
</feature>
<dbReference type="Proteomes" id="UP001642487">
    <property type="component" value="Chromosome 6"/>
</dbReference>
<evidence type="ECO:0000313" key="5">
    <source>
        <dbReference type="EMBL" id="CAK9324773.1"/>
    </source>
</evidence>
<comment type="subcellular location">
    <subcellularLocation>
        <location evidence="2">Nucleus</location>
    </subcellularLocation>
</comment>
<comment type="similarity">
    <text evidence="1 2">Belongs to the TIFY/JAZ family.</text>
</comment>
<gene>
    <name evidence="5" type="ORF">CITCOLO1_LOCUS17019</name>
</gene>
<organism evidence="5 6">
    <name type="scientific">Citrullus colocynthis</name>
    <name type="common">colocynth</name>
    <dbReference type="NCBI Taxonomy" id="252529"/>
    <lineage>
        <taxon>Eukaryota</taxon>
        <taxon>Viridiplantae</taxon>
        <taxon>Streptophyta</taxon>
        <taxon>Embryophyta</taxon>
        <taxon>Tracheophyta</taxon>
        <taxon>Spermatophyta</taxon>
        <taxon>Magnoliopsida</taxon>
        <taxon>eudicotyledons</taxon>
        <taxon>Gunneridae</taxon>
        <taxon>Pentapetalae</taxon>
        <taxon>rosids</taxon>
        <taxon>fabids</taxon>
        <taxon>Cucurbitales</taxon>
        <taxon>Cucurbitaceae</taxon>
        <taxon>Benincaseae</taxon>
        <taxon>Citrullus</taxon>
    </lineage>
</organism>
<feature type="region of interest" description="Disordered" evidence="3">
    <location>
        <begin position="173"/>
        <end position="211"/>
    </location>
</feature>
<evidence type="ECO:0000256" key="1">
    <source>
        <dbReference type="ARBA" id="ARBA00008614"/>
    </source>
</evidence>
<comment type="function">
    <text evidence="2">Repressor of jasmonate responses.</text>
</comment>
<comment type="domain">
    <text evidence="2">The jas domain is required for interaction with COI1.</text>
</comment>
<dbReference type="EMBL" id="OZ021740">
    <property type="protein sequence ID" value="CAK9324773.1"/>
    <property type="molecule type" value="Genomic_DNA"/>
</dbReference>
<dbReference type="InterPro" id="IPR040390">
    <property type="entry name" value="TIFY/JAZ"/>
</dbReference>
<accession>A0ABP0YZC7</accession>
<keyword evidence="2" id="KW-1184">Jasmonic acid signaling pathway</keyword>
<feature type="domain" description="Tify" evidence="4">
    <location>
        <begin position="84"/>
        <end position="119"/>
    </location>
</feature>
<dbReference type="Pfam" id="PF06200">
    <property type="entry name" value="tify"/>
    <property type="match status" value="1"/>
</dbReference>
<feature type="compositionally biased region" description="Polar residues" evidence="3">
    <location>
        <begin position="199"/>
        <end position="211"/>
    </location>
</feature>
<evidence type="ECO:0000313" key="6">
    <source>
        <dbReference type="Proteomes" id="UP001642487"/>
    </source>
</evidence>
<dbReference type="InterPro" id="IPR010399">
    <property type="entry name" value="Tify_dom"/>
</dbReference>
<dbReference type="InterPro" id="IPR018467">
    <property type="entry name" value="CCT_CS"/>
</dbReference>
<reference evidence="5 6" key="1">
    <citation type="submission" date="2024-03" db="EMBL/GenBank/DDBJ databases">
        <authorList>
            <person name="Gkanogiannis A."/>
            <person name="Becerra Lopez-Lavalle L."/>
        </authorList>
    </citation>
    <scope>NUCLEOTIDE SEQUENCE [LARGE SCALE GENOMIC DNA]</scope>
</reference>
<keyword evidence="6" id="KW-1185">Reference proteome</keyword>
<keyword evidence="2" id="KW-0539">Nucleus</keyword>
<protein>
    <recommendedName>
        <fullName evidence="2">Protein TIFY</fullName>
    </recommendedName>
    <alternativeName>
        <fullName evidence="2">Jasmonate ZIM domain-containing protein</fullName>
    </alternativeName>
</protein>
<feature type="compositionally biased region" description="Polar residues" evidence="3">
    <location>
        <begin position="180"/>
        <end position="190"/>
    </location>
</feature>
<evidence type="ECO:0000256" key="3">
    <source>
        <dbReference type="SAM" id="MobiDB-lite"/>
    </source>
</evidence>
<evidence type="ECO:0000256" key="2">
    <source>
        <dbReference type="RuleBase" id="RU369065"/>
    </source>
</evidence>
<dbReference type="Pfam" id="PF09425">
    <property type="entry name" value="Jas_motif"/>
    <property type="match status" value="1"/>
</dbReference>
<sequence length="211" mass="23102">MSITSENAAAGRGSGRVPEKSSFAQTCNLLSQYLKEKRSLGMTPKDEFPTAGPPAIMNLLTNMENPEEKSGSGSELGLFSPLAESSSATQMTIFYDGKVLVFNDLPSERAEEIMAMAGKGIVPCSRSTPTAVTDKVMEPTIAREQPLTKVSSDLPIARRASLHRFFEKRKDRVSARAPYQMNSRPSSKPNGESYKCNKENQQSSNKFDLNL</sequence>